<evidence type="ECO:0000256" key="2">
    <source>
        <dbReference type="ARBA" id="ARBA00007935"/>
    </source>
</evidence>
<evidence type="ECO:0000256" key="3">
    <source>
        <dbReference type="ARBA" id="ARBA00022448"/>
    </source>
</evidence>
<dbReference type="PANTHER" id="PTHR30472">
    <property type="entry name" value="FERRIC ENTEROBACTIN TRANSPORT SYSTEM PERMEASE PROTEIN"/>
    <property type="match status" value="1"/>
</dbReference>
<feature type="transmembrane region" description="Helical" evidence="9">
    <location>
        <begin position="233"/>
        <end position="251"/>
    </location>
</feature>
<comment type="similarity">
    <text evidence="2">Belongs to the binding-protein-dependent transport system permease family. FecCD subfamily.</text>
</comment>
<feature type="transmembrane region" description="Helical" evidence="9">
    <location>
        <begin position="157"/>
        <end position="177"/>
    </location>
</feature>
<feature type="transmembrane region" description="Helical" evidence="9">
    <location>
        <begin position="345"/>
        <end position="364"/>
    </location>
</feature>
<feature type="transmembrane region" description="Helical" evidence="9">
    <location>
        <begin position="105"/>
        <end position="122"/>
    </location>
</feature>
<keyword evidence="5 9" id="KW-0812">Transmembrane</keyword>
<dbReference type="InterPro" id="IPR037294">
    <property type="entry name" value="ABC_BtuC-like"/>
</dbReference>
<keyword evidence="6 9" id="KW-1133">Transmembrane helix</keyword>
<dbReference type="GO" id="GO:0033214">
    <property type="term" value="P:siderophore-iron import into cell"/>
    <property type="evidence" value="ECO:0007669"/>
    <property type="project" value="TreeGrafter"/>
</dbReference>
<dbReference type="PANTHER" id="PTHR30472:SF24">
    <property type="entry name" value="FERRIC ENTEROBACTIN TRANSPORT SYSTEM PERMEASE PROTEIN FEPG"/>
    <property type="match status" value="1"/>
</dbReference>
<sequence length="369" mass="37451">MSAVTRTRSRARTRTCTEESARSVSVRGRGAAHRTLRLAPGRLSLRIRPRPLAVTLLLALLAAGSGALALTRDGLVPPAEVLGALFGAGSEQAAFVVLELRLPRVALGLVVGAALGAAGALFQQLSRNPLGSPDIVGFNSGAATGALLVLLHGDPAYVAAGAAGGGLATAVIVQLLARRGSFRGNRLILAGIAVGSLLTSVNSYLLTRAALDHAQSAQLWLIGSLGSTERHQILPALLALAALLLLALPLVRRLDLLEMGDEAAGGLGIDVARTRVLVLLIAVGLSAVAVSVAGPIVFVALCAPQLARRLSRGTGTGLLPAAAMGALLLSASDLVAVTLPTAGPLPVGVVTGALGGVYLAWLLGRRQRR</sequence>
<evidence type="ECO:0000313" key="11">
    <source>
        <dbReference type="Proteomes" id="UP000253779"/>
    </source>
</evidence>
<evidence type="ECO:0000256" key="1">
    <source>
        <dbReference type="ARBA" id="ARBA00004651"/>
    </source>
</evidence>
<dbReference type="AlphaFoldDB" id="A0AAD0Q6S2"/>
<name>A0AAD0Q6S2_9ACTN</name>
<dbReference type="Gene3D" id="1.10.3470.10">
    <property type="entry name" value="ABC transporter involved in vitamin B12 uptake, BtuC"/>
    <property type="match status" value="1"/>
</dbReference>
<dbReference type="GO" id="GO:0005886">
    <property type="term" value="C:plasma membrane"/>
    <property type="evidence" value="ECO:0007669"/>
    <property type="project" value="UniProtKB-SubCell"/>
</dbReference>
<accession>A0AAD0Q6S2</accession>
<dbReference type="EMBL" id="CP030930">
    <property type="protein sequence ID" value="AXI73278.1"/>
    <property type="molecule type" value="Genomic_DNA"/>
</dbReference>
<evidence type="ECO:0000256" key="8">
    <source>
        <dbReference type="SAM" id="MobiDB-lite"/>
    </source>
</evidence>
<evidence type="ECO:0000256" key="5">
    <source>
        <dbReference type="ARBA" id="ARBA00022692"/>
    </source>
</evidence>
<reference evidence="10 11" key="1">
    <citation type="submission" date="2018-07" db="EMBL/GenBank/DDBJ databases">
        <title>Complete genome sequence of soil actinomycete Streptomyces cavourensis tj430.</title>
        <authorList>
            <person name="Wang P."/>
            <person name="Huang Y."/>
        </authorList>
    </citation>
    <scope>NUCLEOTIDE SEQUENCE [LARGE SCALE GENOMIC DNA]</scope>
    <source>
        <strain evidence="10 11">TJ430</strain>
    </source>
</reference>
<dbReference type="InterPro" id="IPR000522">
    <property type="entry name" value="ABC_transptr_permease_BtuC"/>
</dbReference>
<evidence type="ECO:0008006" key="12">
    <source>
        <dbReference type="Google" id="ProtNLM"/>
    </source>
</evidence>
<dbReference type="SUPFAM" id="SSF81345">
    <property type="entry name" value="ABC transporter involved in vitamin B12 uptake, BtuC"/>
    <property type="match status" value="1"/>
</dbReference>
<keyword evidence="7 9" id="KW-0472">Membrane</keyword>
<dbReference type="CDD" id="cd06550">
    <property type="entry name" value="TM_ABC_iron-siderophores_like"/>
    <property type="match status" value="1"/>
</dbReference>
<feature type="region of interest" description="Disordered" evidence="8">
    <location>
        <begin position="1"/>
        <end position="23"/>
    </location>
</feature>
<protein>
    <recommendedName>
        <fullName evidence="12">Iron complex transport system permease protein</fullName>
    </recommendedName>
</protein>
<evidence type="ECO:0000256" key="9">
    <source>
        <dbReference type="SAM" id="Phobius"/>
    </source>
</evidence>
<dbReference type="GO" id="GO:0022857">
    <property type="term" value="F:transmembrane transporter activity"/>
    <property type="evidence" value="ECO:0007669"/>
    <property type="project" value="InterPro"/>
</dbReference>
<evidence type="ECO:0000256" key="7">
    <source>
        <dbReference type="ARBA" id="ARBA00023136"/>
    </source>
</evidence>
<evidence type="ECO:0000256" key="6">
    <source>
        <dbReference type="ARBA" id="ARBA00022989"/>
    </source>
</evidence>
<proteinExistence type="inferred from homology"/>
<comment type="subcellular location">
    <subcellularLocation>
        <location evidence="1">Cell membrane</location>
        <topology evidence="1">Multi-pass membrane protein</topology>
    </subcellularLocation>
</comment>
<dbReference type="Pfam" id="PF01032">
    <property type="entry name" value="FecCD"/>
    <property type="match status" value="1"/>
</dbReference>
<keyword evidence="4" id="KW-1003">Cell membrane</keyword>
<feature type="transmembrane region" description="Helical" evidence="9">
    <location>
        <begin position="276"/>
        <end position="303"/>
    </location>
</feature>
<gene>
    <name evidence="10" type="ORF">DTW94_19990</name>
</gene>
<organism evidence="10 11">
    <name type="scientific">Streptomyces cavourensis</name>
    <dbReference type="NCBI Taxonomy" id="67258"/>
    <lineage>
        <taxon>Bacteria</taxon>
        <taxon>Bacillati</taxon>
        <taxon>Actinomycetota</taxon>
        <taxon>Actinomycetes</taxon>
        <taxon>Kitasatosporales</taxon>
        <taxon>Streptomycetaceae</taxon>
        <taxon>Streptomyces</taxon>
    </lineage>
</organism>
<feature type="transmembrane region" description="Helical" evidence="9">
    <location>
        <begin position="52"/>
        <end position="70"/>
    </location>
</feature>
<dbReference type="Proteomes" id="UP000253779">
    <property type="component" value="Chromosome"/>
</dbReference>
<evidence type="ECO:0000313" key="10">
    <source>
        <dbReference type="EMBL" id="AXI73278.1"/>
    </source>
</evidence>
<keyword evidence="3" id="KW-0813">Transport</keyword>
<evidence type="ECO:0000256" key="4">
    <source>
        <dbReference type="ARBA" id="ARBA00022475"/>
    </source>
</evidence>